<dbReference type="InterPro" id="IPR000718">
    <property type="entry name" value="Peptidase_M13"/>
</dbReference>
<accession>A0A232FJW0</accession>
<dbReference type="EMBL" id="NNAY01000143">
    <property type="protein sequence ID" value="OXU30607.1"/>
    <property type="molecule type" value="Genomic_DNA"/>
</dbReference>
<dbReference type="Pfam" id="PF05649">
    <property type="entry name" value="Peptidase_M13_N"/>
    <property type="match status" value="1"/>
</dbReference>
<dbReference type="STRING" id="543379.A0A232FJW0"/>
<keyword evidence="5" id="KW-1185">Reference proteome</keyword>
<protein>
    <recommendedName>
        <fullName evidence="3">Peptidase M13 N-terminal domain-containing protein</fullName>
    </recommendedName>
</protein>
<evidence type="ECO:0000256" key="2">
    <source>
        <dbReference type="ARBA" id="ARBA00007357"/>
    </source>
</evidence>
<comment type="caution">
    <text evidence="4">The sequence shown here is derived from an EMBL/GenBank/DDBJ whole genome shotgun (WGS) entry which is preliminary data.</text>
</comment>
<evidence type="ECO:0000256" key="1">
    <source>
        <dbReference type="ARBA" id="ARBA00004401"/>
    </source>
</evidence>
<dbReference type="InterPro" id="IPR042089">
    <property type="entry name" value="Peptidase_M13_dom_2"/>
</dbReference>
<evidence type="ECO:0000313" key="5">
    <source>
        <dbReference type="Proteomes" id="UP000215335"/>
    </source>
</evidence>
<reference evidence="4 5" key="1">
    <citation type="journal article" date="2017" name="Curr. Biol.">
        <title>The Evolution of Venom by Co-option of Single-Copy Genes.</title>
        <authorList>
            <person name="Martinson E.O."/>
            <person name="Mrinalini"/>
            <person name="Kelkar Y.D."/>
            <person name="Chang C.H."/>
            <person name="Werren J.H."/>
        </authorList>
    </citation>
    <scope>NUCLEOTIDE SEQUENCE [LARGE SCALE GENOMIC DNA]</scope>
    <source>
        <strain evidence="4 5">Alberta</strain>
        <tissue evidence="4">Whole body</tissue>
    </source>
</reference>
<dbReference type="GO" id="GO:0006508">
    <property type="term" value="P:proteolysis"/>
    <property type="evidence" value="ECO:0007669"/>
    <property type="project" value="InterPro"/>
</dbReference>
<dbReference type="GO" id="GO:0004222">
    <property type="term" value="F:metalloendopeptidase activity"/>
    <property type="evidence" value="ECO:0007669"/>
    <property type="project" value="InterPro"/>
</dbReference>
<dbReference type="GO" id="GO:0005886">
    <property type="term" value="C:plasma membrane"/>
    <property type="evidence" value="ECO:0007669"/>
    <property type="project" value="UniProtKB-SubCell"/>
</dbReference>
<dbReference type="InterPro" id="IPR008753">
    <property type="entry name" value="Peptidase_M13_N"/>
</dbReference>
<comment type="subcellular location">
    <subcellularLocation>
        <location evidence="1">Cell membrane</location>
        <topology evidence="1">Single-pass type II membrane protein</topology>
    </subcellularLocation>
</comment>
<gene>
    <name evidence="4" type="ORF">TSAR_007819</name>
</gene>
<evidence type="ECO:0000313" key="4">
    <source>
        <dbReference type="EMBL" id="OXU30607.1"/>
    </source>
</evidence>
<dbReference type="OrthoDB" id="5808441at2759"/>
<evidence type="ECO:0000259" key="3">
    <source>
        <dbReference type="Pfam" id="PF05649"/>
    </source>
</evidence>
<sequence>MRIPIKGRNSILVINAESKPTNEKCHNVCNSSGCRNEAEFLSKTINPAADPCYNFFEFACGNFVKNTDIHEDAAGIAILTMMDKELETKIINLLKKKIAPSDSKTDKD</sequence>
<organism evidence="4 5">
    <name type="scientific">Trichomalopsis sarcophagae</name>
    <dbReference type="NCBI Taxonomy" id="543379"/>
    <lineage>
        <taxon>Eukaryota</taxon>
        <taxon>Metazoa</taxon>
        <taxon>Ecdysozoa</taxon>
        <taxon>Arthropoda</taxon>
        <taxon>Hexapoda</taxon>
        <taxon>Insecta</taxon>
        <taxon>Pterygota</taxon>
        <taxon>Neoptera</taxon>
        <taxon>Endopterygota</taxon>
        <taxon>Hymenoptera</taxon>
        <taxon>Apocrita</taxon>
        <taxon>Proctotrupomorpha</taxon>
        <taxon>Chalcidoidea</taxon>
        <taxon>Pteromalidae</taxon>
        <taxon>Pteromalinae</taxon>
        <taxon>Trichomalopsis</taxon>
    </lineage>
</organism>
<comment type="similarity">
    <text evidence="2">Belongs to the peptidase M13 family.</text>
</comment>
<proteinExistence type="inferred from homology"/>
<dbReference type="SUPFAM" id="SSF55486">
    <property type="entry name" value="Metalloproteases ('zincins'), catalytic domain"/>
    <property type="match status" value="1"/>
</dbReference>
<dbReference type="Gene3D" id="3.40.390.10">
    <property type="entry name" value="Collagenase (Catalytic Domain)"/>
    <property type="match status" value="1"/>
</dbReference>
<feature type="domain" description="Peptidase M13 N-terminal" evidence="3">
    <location>
        <begin position="51"/>
        <end position="104"/>
    </location>
</feature>
<dbReference type="Gene3D" id="1.10.1380.10">
    <property type="entry name" value="Neutral endopeptidase , domain2"/>
    <property type="match status" value="1"/>
</dbReference>
<dbReference type="InterPro" id="IPR024079">
    <property type="entry name" value="MetalloPept_cat_dom_sf"/>
</dbReference>
<name>A0A232FJW0_9HYME</name>
<dbReference type="Proteomes" id="UP000215335">
    <property type="component" value="Unassembled WGS sequence"/>
</dbReference>
<dbReference type="PROSITE" id="PS51885">
    <property type="entry name" value="NEPRILYSIN"/>
    <property type="match status" value="1"/>
</dbReference>
<dbReference type="AlphaFoldDB" id="A0A232FJW0"/>